<keyword evidence="3 4" id="KW-0456">Lyase</keyword>
<sequence>MSLNTESCIQAAPKLDALAVEMLCTELDDWFVVNDSLEKTFRFRSFYETMAFTNAVAFIAHQHNHHPDIQLSFSRCKLIWNTHSANGLTRNDFICAASVDALPKAS</sequence>
<organism evidence="5 6">
    <name type="scientific">Deefgea piscis</name>
    <dbReference type="NCBI Taxonomy" id="2739061"/>
    <lineage>
        <taxon>Bacteria</taxon>
        <taxon>Pseudomonadati</taxon>
        <taxon>Pseudomonadota</taxon>
        <taxon>Betaproteobacteria</taxon>
        <taxon>Neisseriales</taxon>
        <taxon>Chitinibacteraceae</taxon>
        <taxon>Deefgea</taxon>
    </lineage>
</organism>
<dbReference type="InterPro" id="IPR001533">
    <property type="entry name" value="Pterin_deHydtase"/>
</dbReference>
<dbReference type="KEGG" id="dee:HQN60_02165"/>
<dbReference type="EC" id="4.2.1.96" evidence="4"/>
<evidence type="ECO:0000256" key="3">
    <source>
        <dbReference type="ARBA" id="ARBA00023239"/>
    </source>
</evidence>
<dbReference type="SUPFAM" id="SSF55248">
    <property type="entry name" value="PCD-like"/>
    <property type="match status" value="1"/>
</dbReference>
<name>A0A6M8SN90_9NEIS</name>
<dbReference type="HAMAP" id="MF_00434">
    <property type="entry name" value="Pterin_4_alpha"/>
    <property type="match status" value="1"/>
</dbReference>
<dbReference type="InterPro" id="IPR036428">
    <property type="entry name" value="PCD_sf"/>
</dbReference>
<protein>
    <recommendedName>
        <fullName evidence="4">Putative pterin-4-alpha-carbinolamine dehydratase</fullName>
        <shortName evidence="4">PHS</shortName>
        <ecNumber evidence="4">4.2.1.96</ecNumber>
    </recommendedName>
    <alternativeName>
        <fullName evidence="4">4-alpha-hydroxy-tetrahydropterin dehydratase</fullName>
    </alternativeName>
    <alternativeName>
        <fullName evidence="4">Pterin carbinolamine dehydratase</fullName>
        <shortName evidence="4">PCD</shortName>
    </alternativeName>
</protein>
<dbReference type="Proteomes" id="UP000504844">
    <property type="component" value="Chromosome"/>
</dbReference>
<dbReference type="Gene3D" id="3.30.1360.20">
    <property type="entry name" value="Transcriptional coactivator/pterin dehydratase"/>
    <property type="match status" value="1"/>
</dbReference>
<evidence type="ECO:0000256" key="1">
    <source>
        <dbReference type="ARBA" id="ARBA00001554"/>
    </source>
</evidence>
<comment type="catalytic activity">
    <reaction evidence="1 4">
        <text>(4aS,6R)-4a-hydroxy-L-erythro-5,6,7,8-tetrahydrobiopterin = (6R)-L-erythro-6,7-dihydrobiopterin + H2O</text>
        <dbReference type="Rhea" id="RHEA:11920"/>
        <dbReference type="ChEBI" id="CHEBI:15377"/>
        <dbReference type="ChEBI" id="CHEBI:15642"/>
        <dbReference type="ChEBI" id="CHEBI:43120"/>
        <dbReference type="EC" id="4.2.1.96"/>
    </reaction>
</comment>
<dbReference type="AlphaFoldDB" id="A0A6M8SN90"/>
<dbReference type="GO" id="GO:0008124">
    <property type="term" value="F:4-alpha-hydroxytetrahydrobiopterin dehydratase activity"/>
    <property type="evidence" value="ECO:0007669"/>
    <property type="project" value="UniProtKB-UniRule"/>
</dbReference>
<reference evidence="5 6" key="1">
    <citation type="submission" date="2020-05" db="EMBL/GenBank/DDBJ databases">
        <title>Complete genome sequence of Deefgea sp. D17.</title>
        <authorList>
            <person name="Bae J.-W."/>
            <person name="Han J.E."/>
        </authorList>
    </citation>
    <scope>NUCLEOTIDE SEQUENCE [LARGE SCALE GENOMIC DNA]</scope>
    <source>
        <strain evidence="5 6">D17</strain>
    </source>
</reference>
<comment type="similarity">
    <text evidence="2 4">Belongs to the pterin-4-alpha-carbinolamine dehydratase family.</text>
</comment>
<dbReference type="RefSeq" id="WP_173532148.1">
    <property type="nucleotide sequence ID" value="NZ_CP054143.1"/>
</dbReference>
<keyword evidence="6" id="KW-1185">Reference proteome</keyword>
<evidence type="ECO:0000256" key="2">
    <source>
        <dbReference type="ARBA" id="ARBA00006472"/>
    </source>
</evidence>
<gene>
    <name evidence="5" type="ORF">HQN60_02165</name>
</gene>
<dbReference type="PANTHER" id="PTHR42805">
    <property type="entry name" value="PTERIN-4-ALPHA-CARBINOLAMINE DEHYDRATASE-RELATED"/>
    <property type="match status" value="1"/>
</dbReference>
<dbReference type="Pfam" id="PF01329">
    <property type="entry name" value="Pterin_4a"/>
    <property type="match status" value="1"/>
</dbReference>
<dbReference type="GO" id="GO:0006729">
    <property type="term" value="P:tetrahydrobiopterin biosynthetic process"/>
    <property type="evidence" value="ECO:0007669"/>
    <property type="project" value="InterPro"/>
</dbReference>
<proteinExistence type="inferred from homology"/>
<dbReference type="CDD" id="cd00913">
    <property type="entry name" value="PCD_DCoH_subfamily_a"/>
    <property type="match status" value="1"/>
</dbReference>
<evidence type="ECO:0000313" key="6">
    <source>
        <dbReference type="Proteomes" id="UP000504844"/>
    </source>
</evidence>
<evidence type="ECO:0000256" key="4">
    <source>
        <dbReference type="HAMAP-Rule" id="MF_00434"/>
    </source>
</evidence>
<dbReference type="EMBL" id="CP054143">
    <property type="protein sequence ID" value="QKJ65638.1"/>
    <property type="molecule type" value="Genomic_DNA"/>
</dbReference>
<dbReference type="PANTHER" id="PTHR42805:SF1">
    <property type="entry name" value="PTERIN-4-ALPHA-CARBINOLAMINE DEHYDRATASE-RELATED"/>
    <property type="match status" value="1"/>
</dbReference>
<evidence type="ECO:0000313" key="5">
    <source>
        <dbReference type="EMBL" id="QKJ65638.1"/>
    </source>
</evidence>
<dbReference type="InterPro" id="IPR050376">
    <property type="entry name" value="Pterin-4-alpha-carb_dehyd"/>
</dbReference>
<accession>A0A6M8SN90</accession>